<protein>
    <submittedName>
        <fullName evidence="1">Uncharacterized protein</fullName>
    </submittedName>
</protein>
<gene>
    <name evidence="1" type="ORF">g.4683</name>
</gene>
<organism evidence="1">
    <name type="scientific">Homalodisca liturata</name>
    <dbReference type="NCBI Taxonomy" id="320908"/>
    <lineage>
        <taxon>Eukaryota</taxon>
        <taxon>Metazoa</taxon>
        <taxon>Ecdysozoa</taxon>
        <taxon>Arthropoda</taxon>
        <taxon>Hexapoda</taxon>
        <taxon>Insecta</taxon>
        <taxon>Pterygota</taxon>
        <taxon>Neoptera</taxon>
        <taxon>Paraneoptera</taxon>
        <taxon>Hemiptera</taxon>
        <taxon>Auchenorrhyncha</taxon>
        <taxon>Membracoidea</taxon>
        <taxon>Cicadellidae</taxon>
        <taxon>Cicadellinae</taxon>
        <taxon>Proconiini</taxon>
        <taxon>Homalodisca</taxon>
    </lineage>
</organism>
<dbReference type="EMBL" id="GECU01005689">
    <property type="protein sequence ID" value="JAT02018.1"/>
    <property type="molecule type" value="Transcribed_RNA"/>
</dbReference>
<proteinExistence type="predicted"/>
<sequence length="225" mass="25723">KTTTLKYTKRTQILSTLYTIIIMTEHLVPISNPIYIPPINNNSDLFGCQPSINTEYNHSSWPGTEYPYTAQDHLALRRTAHKNFIRPRTLDGVTVHKPVDEEAYSCNCNLDNSPWNSKMNSEALKYEVKSGVLKRGCDCLKRNGLQDQCPRIRHEGRWQRGGSGEVLPPRSYYTNHIQRRSRPQNNTCDAVTWRQHGAETLAGSYPCEALLICKRANEKSVNEKC</sequence>
<evidence type="ECO:0000313" key="1">
    <source>
        <dbReference type="EMBL" id="JAT02018.1"/>
    </source>
</evidence>
<reference evidence="1" key="1">
    <citation type="submission" date="2015-11" db="EMBL/GenBank/DDBJ databases">
        <title>De novo transcriptome assembly of four potential Pierce s Disease insect vectors from Arizona vineyards.</title>
        <authorList>
            <person name="Tassone E.E."/>
        </authorList>
    </citation>
    <scope>NUCLEOTIDE SEQUENCE</scope>
</reference>
<dbReference type="AlphaFoldDB" id="A0A1B6JS69"/>
<feature type="non-terminal residue" evidence="1">
    <location>
        <position position="1"/>
    </location>
</feature>
<accession>A0A1B6JS69</accession>
<name>A0A1B6JS69_9HEMI</name>